<evidence type="ECO:0000313" key="2">
    <source>
        <dbReference type="Proteomes" id="UP000027265"/>
    </source>
</evidence>
<dbReference type="Proteomes" id="UP000027265">
    <property type="component" value="Unassembled WGS sequence"/>
</dbReference>
<accession>A0A067PM56</accession>
<reference evidence="2" key="1">
    <citation type="journal article" date="2014" name="Proc. Natl. Acad. Sci. U.S.A.">
        <title>Extensive sampling of basidiomycete genomes demonstrates inadequacy of the white-rot/brown-rot paradigm for wood decay fungi.</title>
        <authorList>
            <person name="Riley R."/>
            <person name="Salamov A.A."/>
            <person name="Brown D.W."/>
            <person name="Nagy L.G."/>
            <person name="Floudas D."/>
            <person name="Held B.W."/>
            <person name="Levasseur A."/>
            <person name="Lombard V."/>
            <person name="Morin E."/>
            <person name="Otillar R."/>
            <person name="Lindquist E.A."/>
            <person name="Sun H."/>
            <person name="LaButti K.M."/>
            <person name="Schmutz J."/>
            <person name="Jabbour D."/>
            <person name="Luo H."/>
            <person name="Baker S.E."/>
            <person name="Pisabarro A.G."/>
            <person name="Walton J.D."/>
            <person name="Blanchette R.A."/>
            <person name="Henrissat B."/>
            <person name="Martin F."/>
            <person name="Cullen D."/>
            <person name="Hibbett D.S."/>
            <person name="Grigoriev I.V."/>
        </authorList>
    </citation>
    <scope>NUCLEOTIDE SEQUENCE [LARGE SCALE GENOMIC DNA]</scope>
    <source>
        <strain evidence="2">MUCL 33604</strain>
    </source>
</reference>
<sequence>MASQTAETDATRTLELLGQIESLGGSAGYQKDPAAFASLVAEVDPLNSQPLEKAIGEIEKDVGALPPIDGESSSSVELAKEGIIKMEALEKKDPEAAQGQRALQVLQGIELLGGSVGFQEYISNSVAPEGIVAESVNTFNLQANSDEWSTCTATGIIAAGFVATSLTIWADGHNSTGVAWGLGLGFGGFAGVFHHAPWHVLKSGTNKFYIEAVGGQSAVRFTLNGERVGTLVSANLGALVTTGSEGKFDWK</sequence>
<dbReference type="InParanoid" id="A0A067PM56"/>
<dbReference type="HOGENOM" id="CLU_1124699_0_0_1"/>
<dbReference type="EMBL" id="KL197741">
    <property type="protein sequence ID" value="KDQ52267.1"/>
    <property type="molecule type" value="Genomic_DNA"/>
</dbReference>
<evidence type="ECO:0000313" key="1">
    <source>
        <dbReference type="EMBL" id="KDQ52267.1"/>
    </source>
</evidence>
<gene>
    <name evidence="1" type="ORF">JAAARDRAFT_62035</name>
</gene>
<protein>
    <submittedName>
        <fullName evidence="1">Uncharacterized protein</fullName>
    </submittedName>
</protein>
<dbReference type="AlphaFoldDB" id="A0A067PM56"/>
<organism evidence="1 2">
    <name type="scientific">Jaapia argillacea MUCL 33604</name>
    <dbReference type="NCBI Taxonomy" id="933084"/>
    <lineage>
        <taxon>Eukaryota</taxon>
        <taxon>Fungi</taxon>
        <taxon>Dikarya</taxon>
        <taxon>Basidiomycota</taxon>
        <taxon>Agaricomycotina</taxon>
        <taxon>Agaricomycetes</taxon>
        <taxon>Agaricomycetidae</taxon>
        <taxon>Jaapiales</taxon>
        <taxon>Jaapiaceae</taxon>
        <taxon>Jaapia</taxon>
    </lineage>
</organism>
<dbReference type="Gene3D" id="2.40.128.480">
    <property type="entry name" value="Rhodococcus equi virulence-associated protein"/>
    <property type="match status" value="1"/>
</dbReference>
<dbReference type="OrthoDB" id="2626000at2759"/>
<dbReference type="InterPro" id="IPR038625">
    <property type="entry name" value="R_equi_Vir_sf"/>
</dbReference>
<proteinExistence type="predicted"/>
<keyword evidence="2" id="KW-1185">Reference proteome</keyword>
<name>A0A067PM56_9AGAM</name>